<name>A0ABW1NQQ2_9ACTN</name>
<proteinExistence type="predicted"/>
<reference evidence="2" key="1">
    <citation type="journal article" date="2019" name="Int. J. Syst. Evol. Microbiol.">
        <title>The Global Catalogue of Microorganisms (GCM) 10K type strain sequencing project: providing services to taxonomists for standard genome sequencing and annotation.</title>
        <authorList>
            <consortium name="The Broad Institute Genomics Platform"/>
            <consortium name="The Broad Institute Genome Sequencing Center for Infectious Disease"/>
            <person name="Wu L."/>
            <person name="Ma J."/>
        </authorList>
    </citation>
    <scope>NUCLEOTIDE SEQUENCE [LARGE SCALE GENOMIC DNA]</scope>
    <source>
        <strain evidence="2">JCM 30346</strain>
    </source>
</reference>
<protein>
    <submittedName>
        <fullName evidence="1">DUF4097 domain-containing protein</fullName>
    </submittedName>
</protein>
<accession>A0ABW1NQQ2</accession>
<dbReference type="Proteomes" id="UP001596137">
    <property type="component" value="Unassembled WGS sequence"/>
</dbReference>
<keyword evidence="2" id="KW-1185">Reference proteome</keyword>
<evidence type="ECO:0000313" key="2">
    <source>
        <dbReference type="Proteomes" id="UP001596137"/>
    </source>
</evidence>
<dbReference type="RefSeq" id="WP_380760028.1">
    <property type="nucleotide sequence ID" value="NZ_JBHSRF010000066.1"/>
</dbReference>
<evidence type="ECO:0000313" key="1">
    <source>
        <dbReference type="EMBL" id="MFC6085659.1"/>
    </source>
</evidence>
<gene>
    <name evidence="1" type="ORF">ACFP1K_31150</name>
</gene>
<comment type="caution">
    <text evidence="1">The sequence shown here is derived from an EMBL/GenBank/DDBJ whole genome shotgun (WGS) entry which is preliminary data.</text>
</comment>
<sequence length="278" mass="28739">MPEFDTPEPISVTIEFDVGTARVTASRRTDTVVEVLPMNPDEDADVRAAQQTKVGYAGGKLLVKGPRKRSLFGRSGSIDVRVELPAGSDVQGAAPLGDFTCEGPLGDCRLSASVGDIHVTEAASVDLRTDHGGIRVDRASGDAEVTGAGRLEVGEVGGTATVKNVNGETTIGEVGGDLRARASNGRISIGVAHAGVDARSANGGILVGEVSRGQVTLQTGIGDLEIGIRESSAAWLDVKTRLGKVRNSLTPSEGPETSGTTIEVRAHTALGDIIIRRP</sequence>
<organism evidence="1 2">
    <name type="scientific">Sphaerisporangium aureirubrum</name>
    <dbReference type="NCBI Taxonomy" id="1544736"/>
    <lineage>
        <taxon>Bacteria</taxon>
        <taxon>Bacillati</taxon>
        <taxon>Actinomycetota</taxon>
        <taxon>Actinomycetes</taxon>
        <taxon>Streptosporangiales</taxon>
        <taxon>Streptosporangiaceae</taxon>
        <taxon>Sphaerisporangium</taxon>
    </lineage>
</organism>
<dbReference type="EMBL" id="JBHSRF010000066">
    <property type="protein sequence ID" value="MFC6085659.1"/>
    <property type="molecule type" value="Genomic_DNA"/>
</dbReference>